<keyword evidence="3" id="KW-0238">DNA-binding</keyword>
<sequence>MAKRRRVGNLLALAVLSTLVERPMHPYEMAAVLRERGKEQDMPIKWGSLYTVVANLTRHGLLAAVESGRQGRRPERTVYRITDAGREELADWTRELVAVPEREHPRFRAGLSVLGVLPPDEVTELLRQRLDRLEAQLAEERADLARFAREVPRIFLIEVEYDLAVRTAEVDWVRGLLDELTTGSLPGLAEWRAWHETGAVPPDWAELAERGTEQQ</sequence>
<dbReference type="InterPro" id="IPR005149">
    <property type="entry name" value="Tscrpt_reg_PadR_N"/>
</dbReference>
<keyword evidence="1" id="KW-0175">Coiled coil</keyword>
<evidence type="ECO:0000313" key="4">
    <source>
        <dbReference type="Proteomes" id="UP000198765"/>
    </source>
</evidence>
<keyword evidence="4" id="KW-1185">Reference proteome</keyword>
<dbReference type="InterPro" id="IPR036390">
    <property type="entry name" value="WH_DNA-bd_sf"/>
</dbReference>
<dbReference type="Gene3D" id="1.10.10.10">
    <property type="entry name" value="Winged helix-like DNA-binding domain superfamily/Winged helix DNA-binding domain"/>
    <property type="match status" value="1"/>
</dbReference>
<dbReference type="Proteomes" id="UP000198765">
    <property type="component" value="Chromosome I"/>
</dbReference>
<protein>
    <submittedName>
        <fullName evidence="3">DNA-binding transcriptional regulator, PadR family</fullName>
    </submittedName>
</protein>
<gene>
    <name evidence="3" type="ORF">GA0070621_4220</name>
</gene>
<reference evidence="3 4" key="1">
    <citation type="submission" date="2016-06" db="EMBL/GenBank/DDBJ databases">
        <authorList>
            <person name="Kjaerup R.B."/>
            <person name="Dalgaard T.S."/>
            <person name="Juul-Madsen H.R."/>
        </authorList>
    </citation>
    <scope>NUCLEOTIDE SEQUENCE [LARGE SCALE GENOMIC DNA]</scope>
    <source>
        <strain evidence="3 4">DSM 45248</strain>
    </source>
</reference>
<name>A0A1A9A6Z3_9ACTN</name>
<organism evidence="3 4">
    <name type="scientific">Micromonospora narathiwatensis</name>
    <dbReference type="NCBI Taxonomy" id="299146"/>
    <lineage>
        <taxon>Bacteria</taxon>
        <taxon>Bacillati</taxon>
        <taxon>Actinomycetota</taxon>
        <taxon>Actinomycetes</taxon>
        <taxon>Micromonosporales</taxon>
        <taxon>Micromonosporaceae</taxon>
        <taxon>Micromonospora</taxon>
    </lineage>
</organism>
<accession>A0A1A9A6Z3</accession>
<feature type="domain" description="Transcription regulator PadR N-terminal" evidence="2">
    <location>
        <begin position="15"/>
        <end position="90"/>
    </location>
</feature>
<proteinExistence type="predicted"/>
<dbReference type="AlphaFoldDB" id="A0A1A9A6Z3"/>
<dbReference type="OrthoDB" id="8443918at2"/>
<evidence type="ECO:0000313" key="3">
    <source>
        <dbReference type="EMBL" id="SBT51870.1"/>
    </source>
</evidence>
<evidence type="ECO:0000256" key="1">
    <source>
        <dbReference type="SAM" id="Coils"/>
    </source>
</evidence>
<dbReference type="GO" id="GO:0003677">
    <property type="term" value="F:DNA binding"/>
    <property type="evidence" value="ECO:0007669"/>
    <property type="project" value="UniProtKB-KW"/>
</dbReference>
<dbReference type="InterPro" id="IPR036388">
    <property type="entry name" value="WH-like_DNA-bd_sf"/>
</dbReference>
<evidence type="ECO:0000259" key="2">
    <source>
        <dbReference type="Pfam" id="PF03551"/>
    </source>
</evidence>
<dbReference type="PANTHER" id="PTHR43252:SF2">
    <property type="entry name" value="TRANSCRIPTION REGULATOR, PADR-LIKE FAMILY"/>
    <property type="match status" value="1"/>
</dbReference>
<dbReference type="SUPFAM" id="SSF46785">
    <property type="entry name" value="Winged helix' DNA-binding domain"/>
    <property type="match status" value="1"/>
</dbReference>
<dbReference type="PATRIC" id="fig|299146.4.peg.4366"/>
<dbReference type="EMBL" id="LT594324">
    <property type="protein sequence ID" value="SBT51870.1"/>
    <property type="molecule type" value="Genomic_DNA"/>
</dbReference>
<dbReference type="PANTHER" id="PTHR43252">
    <property type="entry name" value="TRANSCRIPTIONAL REGULATOR YQJI"/>
    <property type="match status" value="1"/>
</dbReference>
<dbReference type="Pfam" id="PF03551">
    <property type="entry name" value="PadR"/>
    <property type="match status" value="1"/>
</dbReference>
<feature type="coiled-coil region" evidence="1">
    <location>
        <begin position="123"/>
        <end position="150"/>
    </location>
</feature>